<keyword evidence="5" id="KW-0677">Repeat</keyword>
<keyword evidence="8" id="KW-0505">Motor protein</keyword>
<dbReference type="AlphaFoldDB" id="A0A8H8X0P9"/>
<keyword evidence="3" id="KW-0963">Cytoplasm</keyword>
<dbReference type="RefSeq" id="WP_207184167.1">
    <property type="nucleotide sequence ID" value="NZ_AP024150.1"/>
</dbReference>
<geneLocation type="plasmid" evidence="10 11">
    <name>pVL1_5</name>
</geneLocation>
<keyword evidence="7" id="KW-0175">Coiled coil</keyword>
<comment type="subcellular location">
    <subcellularLocation>
        <location evidence="1">Cytoplasm</location>
        <location evidence="1">Cytoskeleton</location>
    </subcellularLocation>
</comment>
<keyword evidence="10" id="KW-0614">Plasmid</keyword>
<organism evidence="10 11">
    <name type="scientific">Methylobacterium indicum</name>
    <dbReference type="NCBI Taxonomy" id="1775910"/>
    <lineage>
        <taxon>Bacteria</taxon>
        <taxon>Pseudomonadati</taxon>
        <taxon>Pseudomonadota</taxon>
        <taxon>Alphaproteobacteria</taxon>
        <taxon>Hyphomicrobiales</taxon>
        <taxon>Methylobacteriaceae</taxon>
        <taxon>Methylobacterium</taxon>
    </lineage>
</organism>
<dbReference type="Pfam" id="PF13424">
    <property type="entry name" value="TPR_12"/>
    <property type="match status" value="3"/>
</dbReference>
<evidence type="ECO:0008006" key="12">
    <source>
        <dbReference type="Google" id="ProtNLM"/>
    </source>
</evidence>
<sequence length="929" mass="100096">MRVFISAVSDEFLAYREQLRRDLTRHDVEVKVQEEFKDYGGLTLEKLDVYIIACDAVVHIVGDMTGAYAKPLSVQALRSKYPALGDTLPPLRQALERGEALSYTQWEAWLALHHGKPLLIARADESAPRGPNYDPNAASRAAQQAHLARLREVERYPSSFTSPDNLIQRVFSSFILDLLKEQGFRPRFALSNVPILVPRLFVGREAALKAIEAVLGGQQGRVAITAVHGLRGVGKTTLAAAYAEQHRDQYRATWWLRAQTEAGLRADLVGLGVRLGWVAADDKEEPALAAALERLRHEGEGILLIYDNAPNRQAVRPYVPRGGAARVLVTSNAPDWSGIAEPLPLAVWPPAVGAEYLVKRTGRAGEQAAALALAEALGGLPLAHEQAAAYCERLGISLAEYQKRFTNAPGQILDAQADAADEYHAEDHPDGLTVAKTFALAIAEASRRHPGAAGLLAHAALLAPEPIPLFLFAEGRAKLSEPLASALAGDGLDEAVAALRAFALVEREAVADEREAGVVTECVRLHRLVRQVAAPAERGAREEMRRALVEALAAVYPRDVNENPRTWPRARRLDGLALDLVGGEAEPPSGAEVTSAWLLDRLASYQQMALAAYAAAQLLFERALAITERVQGSNHPDVDGSLNNLALLLYTQGDLAGARPLFERALAISERVQGPDHPNTATSLNNFALLLRDQGDLAGARSLHERALAIRERVLGPDHPDTATSLANGAGLLRAQGDLVGARPLFERALSINERVLGPDHPNTAASLNNLAVLLQDQGDLAGVRPLFERALSINERALGPNHPNTATNLNNLAGLLQALGDLAGARPLYERALAITERVQGPDHPDTATSLNNFASLLQALGDLAGARPLYERALAITERVLGLDHSETATSLNNLAVLLQALGDLAGARLLFERALSIRDKVRGARD</sequence>
<dbReference type="InterPro" id="IPR019734">
    <property type="entry name" value="TPR_rpt"/>
</dbReference>
<keyword evidence="6" id="KW-0802">TPR repeat</keyword>
<dbReference type="Gene3D" id="1.25.40.10">
    <property type="entry name" value="Tetratricopeptide repeat domain"/>
    <property type="match status" value="2"/>
</dbReference>
<dbReference type="GO" id="GO:0019894">
    <property type="term" value="F:kinesin binding"/>
    <property type="evidence" value="ECO:0007669"/>
    <property type="project" value="TreeGrafter"/>
</dbReference>
<evidence type="ECO:0000256" key="4">
    <source>
        <dbReference type="ARBA" id="ARBA00022701"/>
    </source>
</evidence>
<dbReference type="GO" id="GO:0007018">
    <property type="term" value="P:microtubule-based movement"/>
    <property type="evidence" value="ECO:0007669"/>
    <property type="project" value="TreeGrafter"/>
</dbReference>
<dbReference type="NCBIfam" id="NF040586">
    <property type="entry name" value="FxSxx_TPR"/>
    <property type="match status" value="1"/>
</dbReference>
<gene>
    <name evidence="10" type="ORF">mvi_65370</name>
</gene>
<evidence type="ECO:0000313" key="10">
    <source>
        <dbReference type="EMBL" id="BCM88076.1"/>
    </source>
</evidence>
<dbReference type="GO" id="GO:0005874">
    <property type="term" value="C:microtubule"/>
    <property type="evidence" value="ECO:0007669"/>
    <property type="project" value="UniProtKB-KW"/>
</dbReference>
<protein>
    <recommendedName>
        <fullName evidence="12">NB-ARC domain-containing protein</fullName>
    </recommendedName>
</protein>
<evidence type="ECO:0000256" key="6">
    <source>
        <dbReference type="ARBA" id="ARBA00022803"/>
    </source>
</evidence>
<dbReference type="InterPro" id="IPR027417">
    <property type="entry name" value="P-loop_NTPase"/>
</dbReference>
<dbReference type="EMBL" id="AP024150">
    <property type="protein sequence ID" value="BCM88076.1"/>
    <property type="molecule type" value="Genomic_DNA"/>
</dbReference>
<dbReference type="PANTHER" id="PTHR45783:SF3">
    <property type="entry name" value="KINESIN LIGHT CHAIN"/>
    <property type="match status" value="1"/>
</dbReference>
<dbReference type="PRINTS" id="PR00381">
    <property type="entry name" value="KINESINLIGHT"/>
</dbReference>
<dbReference type="GO" id="GO:0005737">
    <property type="term" value="C:cytoplasm"/>
    <property type="evidence" value="ECO:0007669"/>
    <property type="project" value="TreeGrafter"/>
</dbReference>
<name>A0A8H8X0P9_9HYPH</name>
<dbReference type="SMART" id="SM00028">
    <property type="entry name" value="TPR"/>
    <property type="match status" value="7"/>
</dbReference>
<dbReference type="GO" id="GO:0005871">
    <property type="term" value="C:kinesin complex"/>
    <property type="evidence" value="ECO:0007669"/>
    <property type="project" value="InterPro"/>
</dbReference>
<dbReference type="KEGG" id="mind:mvi_65370"/>
<evidence type="ECO:0000256" key="2">
    <source>
        <dbReference type="ARBA" id="ARBA00009622"/>
    </source>
</evidence>
<evidence type="ECO:0000313" key="11">
    <source>
        <dbReference type="Proteomes" id="UP000663508"/>
    </source>
</evidence>
<keyword evidence="9" id="KW-0206">Cytoskeleton</keyword>
<dbReference type="InterPro" id="IPR002151">
    <property type="entry name" value="Kinesin_light"/>
</dbReference>
<keyword evidence="4" id="KW-0493">Microtubule</keyword>
<dbReference type="PANTHER" id="PTHR45783">
    <property type="entry name" value="KINESIN LIGHT CHAIN"/>
    <property type="match status" value="1"/>
</dbReference>
<reference evidence="10" key="1">
    <citation type="submission" date="2020-11" db="EMBL/GenBank/DDBJ databases">
        <title>Complete genome sequence of a novel pathogenic Methylobacterium strain isolated from rice in Vietnam.</title>
        <authorList>
            <person name="Lai K."/>
            <person name="Okazaki S."/>
            <person name="Higashi K."/>
            <person name="Mori H."/>
            <person name="Toyoda A."/>
            <person name="Kurokawa K."/>
        </authorList>
    </citation>
    <scope>NUCLEOTIDE SEQUENCE</scope>
    <source>
        <strain evidence="10">VL1</strain>
        <plasmid evidence="10">pVL1_5</plasmid>
    </source>
</reference>
<evidence type="ECO:0000256" key="5">
    <source>
        <dbReference type="ARBA" id="ARBA00022737"/>
    </source>
</evidence>
<dbReference type="SUPFAM" id="SSF52540">
    <property type="entry name" value="P-loop containing nucleoside triphosphate hydrolases"/>
    <property type="match status" value="1"/>
</dbReference>
<evidence type="ECO:0000256" key="3">
    <source>
        <dbReference type="ARBA" id="ARBA00022490"/>
    </source>
</evidence>
<proteinExistence type="inferred from homology"/>
<evidence type="ECO:0000256" key="8">
    <source>
        <dbReference type="ARBA" id="ARBA00023175"/>
    </source>
</evidence>
<dbReference type="Proteomes" id="UP000663508">
    <property type="component" value="Plasmid pVL1_5"/>
</dbReference>
<dbReference type="InterPro" id="IPR011990">
    <property type="entry name" value="TPR-like_helical_dom_sf"/>
</dbReference>
<comment type="similarity">
    <text evidence="2">Belongs to the kinesin light chain family.</text>
</comment>
<dbReference type="Pfam" id="PF13374">
    <property type="entry name" value="TPR_10"/>
    <property type="match status" value="2"/>
</dbReference>
<evidence type="ECO:0000256" key="7">
    <source>
        <dbReference type="ARBA" id="ARBA00023054"/>
    </source>
</evidence>
<evidence type="ECO:0000256" key="1">
    <source>
        <dbReference type="ARBA" id="ARBA00004245"/>
    </source>
</evidence>
<dbReference type="Gene3D" id="3.40.50.300">
    <property type="entry name" value="P-loop containing nucleotide triphosphate hydrolases"/>
    <property type="match status" value="1"/>
</dbReference>
<dbReference type="SUPFAM" id="SSF48452">
    <property type="entry name" value="TPR-like"/>
    <property type="match status" value="1"/>
</dbReference>
<evidence type="ECO:0000256" key="9">
    <source>
        <dbReference type="ARBA" id="ARBA00023212"/>
    </source>
</evidence>
<accession>A0A8H8X0P9</accession>